<dbReference type="GO" id="GO:0008033">
    <property type="term" value="P:tRNA processing"/>
    <property type="evidence" value="ECO:0007669"/>
    <property type="project" value="UniProtKB-KW"/>
</dbReference>
<dbReference type="GO" id="GO:0005634">
    <property type="term" value="C:nucleus"/>
    <property type="evidence" value="ECO:0007669"/>
    <property type="project" value="TreeGrafter"/>
</dbReference>
<evidence type="ECO:0000256" key="1">
    <source>
        <dbReference type="ARBA" id="ARBA00022694"/>
    </source>
</evidence>
<dbReference type="PANTHER" id="PTHR11079:SF156">
    <property type="entry name" value="INACTIVE TRNA-SPECIFIC ADENOSINE DEAMINASE-LIKE PROTEIN 3-RELATED"/>
    <property type="match status" value="1"/>
</dbReference>
<sequence>MVTGFWCICRGVAMAQDVRTEECVGRQWDVTHIPEELQNASATVSVLAASINPKLASTLIRDLGTKAPLTSLAHVKRIRKIKIEGKEELRIILCLADGDVTSDTLSIPNDVADIVEKHALVPFVTQVSAHPASNRKEWEAQCLHWPTAFHPNACIRGSKLELDEAESETARKFMKEAIYQARLAHGSGQLANGAVVVDPFLGTVIARGHDQCTVITDSSLQPREANETRIRHPLRHAVMEVIGMAADRDRLLFPSNGTTSCTPCTEERSESDAVAEFGSATKKARVDQAIPRPYLCTGFDAYVTREPCAMCAMALVHQRVRRVFFGIPNTFRGALGSKYRLQGIRSLNHHYTVFQVSISESELMEPL</sequence>
<evidence type="ECO:0000256" key="2">
    <source>
        <dbReference type="ARBA" id="ARBA00038160"/>
    </source>
</evidence>
<dbReference type="SUPFAM" id="SSF53927">
    <property type="entry name" value="Cytidine deaminase-like"/>
    <property type="match status" value="1"/>
</dbReference>
<organism evidence="4 5">
    <name type="scientific">Ceratodon purpureus</name>
    <name type="common">Fire moss</name>
    <name type="synonym">Dicranum purpureum</name>
    <dbReference type="NCBI Taxonomy" id="3225"/>
    <lineage>
        <taxon>Eukaryota</taxon>
        <taxon>Viridiplantae</taxon>
        <taxon>Streptophyta</taxon>
        <taxon>Embryophyta</taxon>
        <taxon>Bryophyta</taxon>
        <taxon>Bryophytina</taxon>
        <taxon>Bryopsida</taxon>
        <taxon>Dicranidae</taxon>
        <taxon>Pseudoditrichales</taxon>
        <taxon>Ditrichaceae</taxon>
        <taxon>Ceratodon</taxon>
    </lineage>
</organism>
<keyword evidence="5" id="KW-1185">Reference proteome</keyword>
<evidence type="ECO:0000313" key="4">
    <source>
        <dbReference type="EMBL" id="KAG0587241.1"/>
    </source>
</evidence>
<dbReference type="CDD" id="cd01285">
    <property type="entry name" value="nucleoside_deaminase"/>
    <property type="match status" value="1"/>
</dbReference>
<dbReference type="InterPro" id="IPR016193">
    <property type="entry name" value="Cytidine_deaminase-like"/>
</dbReference>
<dbReference type="GO" id="GO:0005737">
    <property type="term" value="C:cytoplasm"/>
    <property type="evidence" value="ECO:0007669"/>
    <property type="project" value="TreeGrafter"/>
</dbReference>
<dbReference type="EMBL" id="CM026422">
    <property type="protein sequence ID" value="KAG0587241.1"/>
    <property type="molecule type" value="Genomic_DNA"/>
</dbReference>
<gene>
    <name evidence="4" type="ORF">KC19_2G150900</name>
</gene>
<dbReference type="GO" id="GO:0052717">
    <property type="term" value="F:tRNA-specific adenosine-34 deaminase activity"/>
    <property type="evidence" value="ECO:0007669"/>
    <property type="project" value="TreeGrafter"/>
</dbReference>
<dbReference type="Gene3D" id="3.40.140.10">
    <property type="entry name" value="Cytidine Deaminase, domain 2"/>
    <property type="match status" value="1"/>
</dbReference>
<evidence type="ECO:0000259" key="3">
    <source>
        <dbReference type="PROSITE" id="PS51747"/>
    </source>
</evidence>
<proteinExistence type="inferred from homology"/>
<keyword evidence="1" id="KW-0819">tRNA processing</keyword>
<name>A0A8T0IX42_CERPU</name>
<dbReference type="PANTHER" id="PTHR11079">
    <property type="entry name" value="CYTOSINE DEAMINASE FAMILY MEMBER"/>
    <property type="match status" value="1"/>
</dbReference>
<evidence type="ECO:0000313" key="5">
    <source>
        <dbReference type="Proteomes" id="UP000822688"/>
    </source>
</evidence>
<dbReference type="AlphaFoldDB" id="A0A8T0IX42"/>
<feature type="domain" description="CMP/dCMP-type deaminase" evidence="3">
    <location>
        <begin position="168"/>
        <end position="338"/>
    </location>
</feature>
<comment type="caution">
    <text evidence="4">The sequence shown here is derived from an EMBL/GenBank/DDBJ whole genome shotgun (WGS) entry which is preliminary data.</text>
</comment>
<accession>A0A8T0IX42</accession>
<protein>
    <recommendedName>
        <fullName evidence="3">CMP/dCMP-type deaminase domain-containing protein</fullName>
    </recommendedName>
</protein>
<reference evidence="4" key="1">
    <citation type="submission" date="2020-06" db="EMBL/GenBank/DDBJ databases">
        <title>WGS assembly of Ceratodon purpureus strain R40.</title>
        <authorList>
            <person name="Carey S.B."/>
            <person name="Jenkins J."/>
            <person name="Shu S."/>
            <person name="Lovell J.T."/>
            <person name="Sreedasyam A."/>
            <person name="Maumus F."/>
            <person name="Tiley G.P."/>
            <person name="Fernandez-Pozo N."/>
            <person name="Barry K."/>
            <person name="Chen C."/>
            <person name="Wang M."/>
            <person name="Lipzen A."/>
            <person name="Daum C."/>
            <person name="Saski C.A."/>
            <person name="Payton A.C."/>
            <person name="Mcbreen J.C."/>
            <person name="Conrad R.E."/>
            <person name="Kollar L.M."/>
            <person name="Olsson S."/>
            <person name="Huttunen S."/>
            <person name="Landis J.B."/>
            <person name="Wickett N.J."/>
            <person name="Johnson M.G."/>
            <person name="Rensing S.A."/>
            <person name="Grimwood J."/>
            <person name="Schmutz J."/>
            <person name="Mcdaniel S.F."/>
        </authorList>
    </citation>
    <scope>NUCLEOTIDE SEQUENCE</scope>
    <source>
        <strain evidence="4">R40</strain>
    </source>
</reference>
<comment type="similarity">
    <text evidence="2">Belongs to the cytidine and deoxycytidylate deaminase family. ADAT3 subfamily.</text>
</comment>
<dbReference type="Pfam" id="PF00383">
    <property type="entry name" value="dCMP_cyt_deam_1"/>
    <property type="match status" value="1"/>
</dbReference>
<dbReference type="PROSITE" id="PS51747">
    <property type="entry name" value="CYT_DCMP_DEAMINASES_2"/>
    <property type="match status" value="1"/>
</dbReference>
<dbReference type="Proteomes" id="UP000822688">
    <property type="component" value="Chromosome 2"/>
</dbReference>
<dbReference type="InterPro" id="IPR002125">
    <property type="entry name" value="CMP_dCMP_dom"/>
</dbReference>